<dbReference type="SUPFAM" id="SSF57196">
    <property type="entry name" value="EGF/Laminin"/>
    <property type="match status" value="1"/>
</dbReference>
<keyword evidence="4" id="KW-0808">Transferase</keyword>
<comment type="subcellular location">
    <subcellularLocation>
        <location evidence="1">Membrane</location>
        <topology evidence="1">Single-pass type I membrane protein</topology>
    </subcellularLocation>
</comment>
<dbReference type="InterPro" id="IPR049883">
    <property type="entry name" value="NOTCH1_EGF-like"/>
</dbReference>
<dbReference type="AlphaFoldDB" id="A0A0Q3L574"/>
<evidence type="ECO:0000256" key="5">
    <source>
        <dbReference type="ARBA" id="ARBA00022729"/>
    </source>
</evidence>
<evidence type="ECO:0000256" key="1">
    <source>
        <dbReference type="ARBA" id="ARBA00004479"/>
    </source>
</evidence>
<feature type="transmembrane region" description="Helical" evidence="13">
    <location>
        <begin position="332"/>
        <end position="351"/>
    </location>
</feature>
<dbReference type="EnsemblPlants" id="KQJ87805">
    <property type="protein sequence ID" value="KQJ87805"/>
    <property type="gene ID" value="BRADI_4g13626v3"/>
</dbReference>
<name>A0A0Q3L574_BRADI</name>
<dbReference type="OrthoDB" id="5985519at2759"/>
<dbReference type="FunFam" id="3.30.200.20:FF:000337">
    <property type="entry name" value="Wall-associated receptor kinase 3"/>
    <property type="match status" value="1"/>
</dbReference>
<dbReference type="Gramene" id="KQJ87805">
    <property type="protein sequence ID" value="KQJ87805"/>
    <property type="gene ID" value="BRADI_4g13626v3"/>
</dbReference>
<dbReference type="EMBL" id="CM000883">
    <property type="protein sequence ID" value="KQJ87805.1"/>
    <property type="molecule type" value="Genomic_DNA"/>
</dbReference>
<keyword evidence="7" id="KW-0418">Kinase</keyword>
<evidence type="ECO:0000256" key="9">
    <source>
        <dbReference type="ARBA" id="ARBA00023157"/>
    </source>
</evidence>
<evidence type="ECO:0000256" key="2">
    <source>
        <dbReference type="ARBA" id="ARBA00022527"/>
    </source>
</evidence>
<dbReference type="PROSITE" id="PS00010">
    <property type="entry name" value="ASX_HYDROXYL"/>
    <property type="match status" value="1"/>
</dbReference>
<evidence type="ECO:0000313" key="17">
    <source>
        <dbReference type="EnsemblPlants" id="KQJ87805"/>
    </source>
</evidence>
<organism evidence="16">
    <name type="scientific">Brachypodium distachyon</name>
    <name type="common">Purple false brome</name>
    <name type="synonym">Trachynia distachya</name>
    <dbReference type="NCBI Taxonomy" id="15368"/>
    <lineage>
        <taxon>Eukaryota</taxon>
        <taxon>Viridiplantae</taxon>
        <taxon>Streptophyta</taxon>
        <taxon>Embryophyta</taxon>
        <taxon>Tracheophyta</taxon>
        <taxon>Spermatophyta</taxon>
        <taxon>Magnoliopsida</taxon>
        <taxon>Liliopsida</taxon>
        <taxon>Poales</taxon>
        <taxon>Poaceae</taxon>
        <taxon>BOP clade</taxon>
        <taxon>Pooideae</taxon>
        <taxon>Stipodae</taxon>
        <taxon>Brachypodieae</taxon>
        <taxon>Brachypodium</taxon>
    </lineage>
</organism>
<evidence type="ECO:0000256" key="12">
    <source>
        <dbReference type="PROSITE-ProRule" id="PRU10141"/>
    </source>
</evidence>
<keyword evidence="10" id="KW-0325">Glycoprotein</keyword>
<accession>A0A0Q3L574</accession>
<sequence length="687" mass="76158">MAIPITHEGCSDRCGPTSIPFPFGMHNEPGCFRPGFQVFCNSSFDPPRAFLAFDSVGAHNYYQILQGVSGHLPSLDTAPELPLELVDIAVGEGEARASGAVSSYCAINSTDQFLTSQITALDEYGPFVLSAARNVLVGVGGTVLPVLVNSLLPYPGKQDFLPSCLSDLMGNLQYAANGSCATRGCCQAELPDNNPFTYFAIIFNGLLWNSSLYTDSPCSYGMVVQRLFYNFSTLDLYGKEVLPKRCPRGVPFVLNFAIRNNGGVNSSSCPRHGQQPPYDYACVSHIDECKGTEYTCDAHSICENTPGGFNCVCKSGMKRDATGICQETVRRIYIAILLVPALIIVPILMLCNQVWKQKKFYEQNCGPLLKDAKNIRIYTKRQVKKITSDYHDIIGAGGFGKVYMGTLEDKQKVAIKKAIKVDKERKKEFIDEVIIQSHMRHKNITRLLGCCLELDDPLLVYEFLARGSLHDNLFKHNLFNIPVKARLRIAIGSAEGLSYMHSSGERTIRHGDVKSGNILLDENMFPKVSDFGTSSLLAGGKANKAEWVTGDKSYIDPVYMDEGIITQKNDVYSFRVVLIELITRRPAAYDDKRSYVGNFVQACLDKRIRCFIDNDVTSEEDIELLEKLSAVAVEGLKLDLEERPDMRHVEQGLQSIEIHAYGDHKMNYGESLSPTRDDVALLKAPTN</sequence>
<dbReference type="InterPro" id="IPR017441">
    <property type="entry name" value="Protein_kinase_ATP_BS"/>
</dbReference>
<dbReference type="PROSITE" id="PS50026">
    <property type="entry name" value="EGF_3"/>
    <property type="match status" value="1"/>
</dbReference>
<dbReference type="InParanoid" id="A0A0Q3L574"/>
<dbReference type="PROSITE" id="PS00107">
    <property type="entry name" value="PROTEIN_KINASE_ATP"/>
    <property type="match status" value="1"/>
</dbReference>
<keyword evidence="13" id="KW-0472">Membrane</keyword>
<evidence type="ECO:0000259" key="14">
    <source>
        <dbReference type="PROSITE" id="PS50011"/>
    </source>
</evidence>
<keyword evidence="13" id="KW-0812">Transmembrane</keyword>
<evidence type="ECO:0000256" key="7">
    <source>
        <dbReference type="ARBA" id="ARBA00022777"/>
    </source>
</evidence>
<dbReference type="Proteomes" id="UP000008810">
    <property type="component" value="Chromosome 4"/>
</dbReference>
<dbReference type="Pfam" id="PF13947">
    <property type="entry name" value="GUB_WAK_bind"/>
    <property type="match status" value="1"/>
</dbReference>
<dbReference type="SMART" id="SM00220">
    <property type="entry name" value="S_TKc"/>
    <property type="match status" value="1"/>
</dbReference>
<dbReference type="SMART" id="SM00179">
    <property type="entry name" value="EGF_CA"/>
    <property type="match status" value="1"/>
</dbReference>
<dbReference type="Gene3D" id="1.10.510.10">
    <property type="entry name" value="Transferase(Phosphotransferase) domain 1"/>
    <property type="match status" value="1"/>
</dbReference>
<dbReference type="Gene3D" id="3.30.200.20">
    <property type="entry name" value="Phosphorylase Kinase, domain 1"/>
    <property type="match status" value="1"/>
</dbReference>
<dbReference type="GO" id="GO:0005524">
    <property type="term" value="F:ATP binding"/>
    <property type="evidence" value="ECO:0007669"/>
    <property type="project" value="UniProtKB-UniRule"/>
</dbReference>
<dbReference type="Pfam" id="PF07714">
    <property type="entry name" value="PK_Tyr_Ser-Thr"/>
    <property type="match status" value="1"/>
</dbReference>
<dbReference type="CDD" id="cd00054">
    <property type="entry name" value="EGF_CA"/>
    <property type="match status" value="1"/>
</dbReference>
<dbReference type="SUPFAM" id="SSF56112">
    <property type="entry name" value="Protein kinase-like (PK-like)"/>
    <property type="match status" value="1"/>
</dbReference>
<dbReference type="GO" id="GO:0005509">
    <property type="term" value="F:calcium ion binding"/>
    <property type="evidence" value="ECO:0007669"/>
    <property type="project" value="InterPro"/>
</dbReference>
<reference evidence="16" key="2">
    <citation type="submission" date="2017-06" db="EMBL/GenBank/DDBJ databases">
        <title>WGS assembly of Brachypodium distachyon.</title>
        <authorList>
            <consortium name="The International Brachypodium Initiative"/>
            <person name="Lucas S."/>
            <person name="Harmon-Smith M."/>
            <person name="Lail K."/>
            <person name="Tice H."/>
            <person name="Grimwood J."/>
            <person name="Bruce D."/>
            <person name="Barry K."/>
            <person name="Shu S."/>
            <person name="Lindquist E."/>
            <person name="Wang M."/>
            <person name="Pitluck S."/>
            <person name="Vogel J.P."/>
            <person name="Garvin D.F."/>
            <person name="Mockler T.C."/>
            <person name="Schmutz J."/>
            <person name="Rokhsar D."/>
            <person name="Bevan M.W."/>
        </authorList>
    </citation>
    <scope>NUCLEOTIDE SEQUENCE</scope>
    <source>
        <strain evidence="16">Bd21</strain>
    </source>
</reference>
<dbReference type="InterPro" id="IPR008271">
    <property type="entry name" value="Ser/Thr_kinase_AS"/>
</dbReference>
<evidence type="ECO:0000256" key="10">
    <source>
        <dbReference type="ARBA" id="ARBA00023180"/>
    </source>
</evidence>
<evidence type="ECO:0000256" key="6">
    <source>
        <dbReference type="ARBA" id="ARBA00022741"/>
    </source>
</evidence>
<dbReference type="PANTHER" id="PTHR27005:SF241">
    <property type="entry name" value="OS10G0174548 PROTEIN"/>
    <property type="match status" value="1"/>
</dbReference>
<dbReference type="InterPro" id="IPR000719">
    <property type="entry name" value="Prot_kinase_dom"/>
</dbReference>
<dbReference type="ExpressionAtlas" id="A0A0Q3L574">
    <property type="expression patterns" value="baseline and differential"/>
</dbReference>
<dbReference type="InterPro" id="IPR001245">
    <property type="entry name" value="Ser-Thr/Tyr_kinase_cat_dom"/>
</dbReference>
<evidence type="ECO:0000256" key="11">
    <source>
        <dbReference type="PROSITE-ProRule" id="PRU00076"/>
    </source>
</evidence>
<dbReference type="InterPro" id="IPR000742">
    <property type="entry name" value="EGF"/>
</dbReference>
<feature type="domain" description="Protein kinase" evidence="14">
    <location>
        <begin position="388"/>
        <end position="662"/>
    </location>
</feature>
<gene>
    <name evidence="16" type="ORF">BRADI_4g13626v3</name>
</gene>
<dbReference type="InterPro" id="IPR000152">
    <property type="entry name" value="EGF-type_Asp/Asn_hydroxyl_site"/>
</dbReference>
<evidence type="ECO:0000313" key="18">
    <source>
        <dbReference type="Proteomes" id="UP000008810"/>
    </source>
</evidence>
<evidence type="ECO:0000313" key="16">
    <source>
        <dbReference type="EMBL" id="KQJ87805.1"/>
    </source>
</evidence>
<feature type="binding site" evidence="12">
    <location>
        <position position="417"/>
    </location>
    <ligand>
        <name>ATP</name>
        <dbReference type="ChEBI" id="CHEBI:30616"/>
    </ligand>
</feature>
<dbReference type="PROSITE" id="PS00108">
    <property type="entry name" value="PROTEIN_KINASE_ST"/>
    <property type="match status" value="1"/>
</dbReference>
<dbReference type="InterPro" id="IPR045274">
    <property type="entry name" value="WAK-like"/>
</dbReference>
<keyword evidence="5" id="KW-0732">Signal</keyword>
<dbReference type="GO" id="GO:0004672">
    <property type="term" value="F:protein kinase activity"/>
    <property type="evidence" value="ECO:0007669"/>
    <property type="project" value="InterPro"/>
</dbReference>
<keyword evidence="3 11" id="KW-0245">EGF-like domain</keyword>
<keyword evidence="2" id="KW-0723">Serine/threonine-protein kinase</keyword>
<evidence type="ECO:0008006" key="19">
    <source>
        <dbReference type="Google" id="ProtNLM"/>
    </source>
</evidence>
<protein>
    <recommendedName>
        <fullName evidence="19">Protein kinase domain-containing protein</fullName>
    </recommendedName>
</protein>
<keyword evidence="8 12" id="KW-0067">ATP-binding</keyword>
<comment type="caution">
    <text evidence="11">Lacks conserved residue(s) required for the propagation of feature annotation.</text>
</comment>
<evidence type="ECO:0000256" key="3">
    <source>
        <dbReference type="ARBA" id="ARBA00022536"/>
    </source>
</evidence>
<dbReference type="InterPro" id="IPR011009">
    <property type="entry name" value="Kinase-like_dom_sf"/>
</dbReference>
<dbReference type="Gene3D" id="2.10.25.10">
    <property type="entry name" value="Laminin"/>
    <property type="match status" value="1"/>
</dbReference>
<dbReference type="InterPro" id="IPR001881">
    <property type="entry name" value="EGF-like_Ca-bd_dom"/>
</dbReference>
<dbReference type="GO" id="GO:0030247">
    <property type="term" value="F:polysaccharide binding"/>
    <property type="evidence" value="ECO:0007669"/>
    <property type="project" value="InterPro"/>
</dbReference>
<reference evidence="16 17" key="1">
    <citation type="journal article" date="2010" name="Nature">
        <title>Genome sequencing and analysis of the model grass Brachypodium distachyon.</title>
        <authorList>
            <consortium name="International Brachypodium Initiative"/>
        </authorList>
    </citation>
    <scope>NUCLEOTIDE SEQUENCE [LARGE SCALE GENOMIC DNA]</scope>
    <source>
        <strain evidence="16 17">Bd21</strain>
    </source>
</reference>
<dbReference type="Pfam" id="PF07645">
    <property type="entry name" value="EGF_CA"/>
    <property type="match status" value="1"/>
</dbReference>
<evidence type="ECO:0000259" key="15">
    <source>
        <dbReference type="PROSITE" id="PS50026"/>
    </source>
</evidence>
<dbReference type="GO" id="GO:0005886">
    <property type="term" value="C:plasma membrane"/>
    <property type="evidence" value="ECO:0000318"/>
    <property type="project" value="GO_Central"/>
</dbReference>
<evidence type="ECO:0000256" key="8">
    <source>
        <dbReference type="ARBA" id="ARBA00022840"/>
    </source>
</evidence>
<reference evidence="17" key="3">
    <citation type="submission" date="2018-08" db="UniProtKB">
        <authorList>
            <consortium name="EnsemblPlants"/>
        </authorList>
    </citation>
    <scope>IDENTIFICATION</scope>
    <source>
        <strain evidence="17">cv. Bd21</strain>
    </source>
</reference>
<proteinExistence type="predicted"/>
<keyword evidence="6 12" id="KW-0547">Nucleotide-binding</keyword>
<keyword evidence="9" id="KW-1015">Disulfide bond</keyword>
<dbReference type="GO" id="GO:0007166">
    <property type="term" value="P:cell surface receptor signaling pathway"/>
    <property type="evidence" value="ECO:0000318"/>
    <property type="project" value="GO_Central"/>
</dbReference>
<keyword evidence="13" id="KW-1133">Transmembrane helix</keyword>
<feature type="domain" description="EGF-like" evidence="15">
    <location>
        <begin position="285"/>
        <end position="326"/>
    </location>
</feature>
<dbReference type="PANTHER" id="PTHR27005">
    <property type="entry name" value="WALL-ASSOCIATED RECEPTOR KINASE-LIKE 21"/>
    <property type="match status" value="1"/>
</dbReference>
<evidence type="ECO:0000256" key="13">
    <source>
        <dbReference type="SAM" id="Phobius"/>
    </source>
</evidence>
<dbReference type="PROSITE" id="PS50011">
    <property type="entry name" value="PROTEIN_KINASE_DOM"/>
    <property type="match status" value="1"/>
</dbReference>
<keyword evidence="18" id="KW-1185">Reference proteome</keyword>
<dbReference type="InterPro" id="IPR025287">
    <property type="entry name" value="WAK_GUB"/>
</dbReference>
<evidence type="ECO:0000256" key="4">
    <source>
        <dbReference type="ARBA" id="ARBA00022679"/>
    </source>
</evidence>